<organism evidence="2 3">
    <name type="scientific">Eiseniibacteriota bacterium</name>
    <dbReference type="NCBI Taxonomy" id="2212470"/>
    <lineage>
        <taxon>Bacteria</taxon>
        <taxon>Candidatus Eiseniibacteriota</taxon>
    </lineage>
</organism>
<protein>
    <submittedName>
        <fullName evidence="2">Uncharacterized protein</fullName>
    </submittedName>
</protein>
<reference evidence="2" key="1">
    <citation type="submission" date="2020-04" db="EMBL/GenBank/DDBJ databases">
        <authorList>
            <person name="Zhang T."/>
        </authorList>
    </citation>
    <scope>NUCLEOTIDE SEQUENCE</scope>
    <source>
        <strain evidence="2">HKST-UBA01</strain>
    </source>
</reference>
<reference evidence="2" key="2">
    <citation type="journal article" date="2021" name="Microbiome">
        <title>Successional dynamics and alternative stable states in a saline activated sludge microbial community over 9 years.</title>
        <authorList>
            <person name="Wang Y."/>
            <person name="Ye J."/>
            <person name="Ju F."/>
            <person name="Liu L."/>
            <person name="Boyd J.A."/>
            <person name="Deng Y."/>
            <person name="Parks D.H."/>
            <person name="Jiang X."/>
            <person name="Yin X."/>
            <person name="Woodcroft B.J."/>
            <person name="Tyson G.W."/>
            <person name="Hugenholtz P."/>
            <person name="Polz M.F."/>
            <person name="Zhang T."/>
        </authorList>
    </citation>
    <scope>NUCLEOTIDE SEQUENCE</scope>
    <source>
        <strain evidence="2">HKST-UBA01</strain>
    </source>
</reference>
<evidence type="ECO:0000313" key="3">
    <source>
        <dbReference type="Proteomes" id="UP000697710"/>
    </source>
</evidence>
<feature type="compositionally biased region" description="Basic and acidic residues" evidence="1">
    <location>
        <begin position="1"/>
        <end position="27"/>
    </location>
</feature>
<evidence type="ECO:0000256" key="1">
    <source>
        <dbReference type="SAM" id="MobiDB-lite"/>
    </source>
</evidence>
<comment type="caution">
    <text evidence="2">The sequence shown here is derived from an EMBL/GenBank/DDBJ whole genome shotgun (WGS) entry which is preliminary data.</text>
</comment>
<evidence type="ECO:0000313" key="2">
    <source>
        <dbReference type="EMBL" id="MCA9726102.1"/>
    </source>
</evidence>
<feature type="region of interest" description="Disordered" evidence="1">
    <location>
        <begin position="1"/>
        <end position="64"/>
    </location>
</feature>
<name>A0A956RN89_UNCEI</name>
<proteinExistence type="predicted"/>
<dbReference type="Proteomes" id="UP000697710">
    <property type="component" value="Unassembled WGS sequence"/>
</dbReference>
<feature type="compositionally biased region" description="Basic and acidic residues" evidence="1">
    <location>
        <begin position="54"/>
        <end position="64"/>
    </location>
</feature>
<dbReference type="EMBL" id="JAGQHR010000003">
    <property type="protein sequence ID" value="MCA9726102.1"/>
    <property type="molecule type" value="Genomic_DNA"/>
</dbReference>
<dbReference type="AlphaFoldDB" id="A0A956RN89"/>
<gene>
    <name evidence="2" type="ORF">KC729_00360</name>
</gene>
<sequence>MLEGREPVAARIGDHGEFRGKDVDRGRLQGGQHDVPQSEQRRAEGSVLRVAGAPRRESRDDARKRADAIELSHRASVIEVPGDRLEHLTIGFRSLGE</sequence>
<accession>A0A956RN89</accession>